<reference evidence="2" key="1">
    <citation type="journal article" date="2014" name="Nat. Commun.">
        <title>The tobacco genome sequence and its comparison with those of tomato and potato.</title>
        <authorList>
            <person name="Sierro N."/>
            <person name="Battey J.N."/>
            <person name="Ouadi S."/>
            <person name="Bakaher N."/>
            <person name="Bovet L."/>
            <person name="Willig A."/>
            <person name="Goepfert S."/>
            <person name="Peitsch M.C."/>
            <person name="Ivanov N.V."/>
        </authorList>
    </citation>
    <scope>NUCLEOTIDE SEQUENCE [LARGE SCALE GENOMIC DNA]</scope>
</reference>
<dbReference type="OrthoDB" id="1736143at2759"/>
<dbReference type="SUPFAM" id="SSF56672">
    <property type="entry name" value="DNA/RNA polymerases"/>
    <property type="match status" value="1"/>
</dbReference>
<keyword evidence="2" id="KW-1185">Reference proteome</keyword>
<proteinExistence type="predicted"/>
<name>A0A1S3ZHP9_TOBAC</name>
<dbReference type="KEGG" id="nta:107786862"/>
<dbReference type="PROSITE" id="PS50878">
    <property type="entry name" value="RT_POL"/>
    <property type="match status" value="1"/>
</dbReference>
<dbReference type="GeneID" id="107786862"/>
<accession>A0A1S3ZHP9</accession>
<dbReference type="STRING" id="4097.A0A1S3ZHP9"/>
<dbReference type="InterPro" id="IPR000477">
    <property type="entry name" value="RT_dom"/>
</dbReference>
<dbReference type="PANTHER" id="PTHR45749">
    <property type="match status" value="1"/>
</dbReference>
<dbReference type="PaxDb" id="4097-A0A1S3ZHP9"/>
<evidence type="ECO:0000259" key="1">
    <source>
        <dbReference type="PROSITE" id="PS50878"/>
    </source>
</evidence>
<dbReference type="AlphaFoldDB" id="A0A1S3ZHP9"/>
<protein>
    <recommendedName>
        <fullName evidence="1">Reverse transcriptase domain-containing protein</fullName>
    </recommendedName>
</protein>
<dbReference type="RefSeq" id="XP_016463846.1">
    <property type="nucleotide sequence ID" value="XM_016608360.1"/>
</dbReference>
<dbReference type="Proteomes" id="UP000790787">
    <property type="component" value="Chromosome 8"/>
</dbReference>
<dbReference type="InterPro" id="IPR043502">
    <property type="entry name" value="DNA/RNA_pol_sf"/>
</dbReference>
<sequence length="288" mass="33060">MAIKYMYDGAKTWVRTVGGDSDDFSVVMGLHQGSALNPFLFALVMDALTYHIQEDVPWCMLFTDDIVLIDESRTDVNERLEVWIQALESKGFKLSRTKTKYLECKFNAEQREVGVNVRLESQVIPSRNSFKYLCHDKSESLKKKAFFLGLLEWLENRLPSLDRVILKHALKNDMMASPEIQKNIVSACAQETMKAIIDDMDGDYFKILVDESKNISHHEQMVLALRYVEKKCQVNEPFIGLVRVSDTSAKSLKEAILSLLLTRVAVTKKHREVETCFAIVTKCDWSFF</sequence>
<dbReference type="Pfam" id="PF14291">
    <property type="entry name" value="DUF4371"/>
    <property type="match status" value="1"/>
</dbReference>
<dbReference type="InterPro" id="IPR043128">
    <property type="entry name" value="Rev_trsase/Diguanyl_cyclase"/>
</dbReference>
<gene>
    <name evidence="3" type="primary">LOC107786862</name>
</gene>
<evidence type="ECO:0000313" key="2">
    <source>
        <dbReference type="Proteomes" id="UP000790787"/>
    </source>
</evidence>
<dbReference type="PANTHER" id="PTHR45749:SF34">
    <property type="entry name" value="ZINC FINGER MYM-TYPE PROTEIN 1-LIKE"/>
    <property type="match status" value="1"/>
</dbReference>
<organism evidence="2 3">
    <name type="scientific">Nicotiana tabacum</name>
    <name type="common">Common tobacco</name>
    <dbReference type="NCBI Taxonomy" id="4097"/>
    <lineage>
        <taxon>Eukaryota</taxon>
        <taxon>Viridiplantae</taxon>
        <taxon>Streptophyta</taxon>
        <taxon>Embryophyta</taxon>
        <taxon>Tracheophyta</taxon>
        <taxon>Spermatophyta</taxon>
        <taxon>Magnoliopsida</taxon>
        <taxon>eudicotyledons</taxon>
        <taxon>Gunneridae</taxon>
        <taxon>Pentapetalae</taxon>
        <taxon>asterids</taxon>
        <taxon>lamiids</taxon>
        <taxon>Solanales</taxon>
        <taxon>Solanaceae</taxon>
        <taxon>Nicotianoideae</taxon>
        <taxon>Nicotianeae</taxon>
        <taxon>Nicotiana</taxon>
    </lineage>
</organism>
<dbReference type="InterPro" id="IPR025398">
    <property type="entry name" value="DUF4371"/>
</dbReference>
<reference evidence="3" key="2">
    <citation type="submission" date="2025-08" db="UniProtKB">
        <authorList>
            <consortium name="RefSeq"/>
        </authorList>
    </citation>
    <scope>IDENTIFICATION</scope>
</reference>
<evidence type="ECO:0000313" key="3">
    <source>
        <dbReference type="RefSeq" id="XP_016463846.1"/>
    </source>
</evidence>
<dbReference type="Gene3D" id="3.30.70.270">
    <property type="match status" value="1"/>
</dbReference>